<dbReference type="InterPro" id="IPR005097">
    <property type="entry name" value="Sacchrp_dh_NADP-bd"/>
</dbReference>
<dbReference type="Gene3D" id="3.40.50.720">
    <property type="entry name" value="NAD(P)-binding Rossmann-like Domain"/>
    <property type="match status" value="1"/>
</dbReference>
<dbReference type="Pfam" id="PF03435">
    <property type="entry name" value="Sacchrp_dh_NADP"/>
    <property type="match status" value="1"/>
</dbReference>
<evidence type="ECO:0000313" key="3">
    <source>
        <dbReference type="Proteomes" id="UP001551658"/>
    </source>
</evidence>
<organism evidence="2 3">
    <name type="scientific">Nocardia fusca</name>
    <dbReference type="NCBI Taxonomy" id="941183"/>
    <lineage>
        <taxon>Bacteria</taxon>
        <taxon>Bacillati</taxon>
        <taxon>Actinomycetota</taxon>
        <taxon>Actinomycetes</taxon>
        <taxon>Mycobacteriales</taxon>
        <taxon>Nocardiaceae</taxon>
        <taxon>Nocardia</taxon>
    </lineage>
</organism>
<accession>A0ABV3F464</accession>
<dbReference type="RefSeq" id="WP_357974903.1">
    <property type="nucleotide sequence ID" value="NZ_JBFAIH010000002.1"/>
</dbReference>
<reference evidence="2 3" key="1">
    <citation type="submission" date="2024-06" db="EMBL/GenBank/DDBJ databases">
        <title>The Natural Products Discovery Center: Release of the First 8490 Sequenced Strains for Exploring Actinobacteria Biosynthetic Diversity.</title>
        <authorList>
            <person name="Kalkreuter E."/>
            <person name="Kautsar S.A."/>
            <person name="Yang D."/>
            <person name="Bader C.D."/>
            <person name="Teijaro C.N."/>
            <person name="Fluegel L."/>
            <person name="Davis C.M."/>
            <person name="Simpson J.R."/>
            <person name="Lauterbach L."/>
            <person name="Steele A.D."/>
            <person name="Gui C."/>
            <person name="Meng S."/>
            <person name="Li G."/>
            <person name="Viehrig K."/>
            <person name="Ye F."/>
            <person name="Su P."/>
            <person name="Kiefer A.F."/>
            <person name="Nichols A."/>
            <person name="Cepeda A.J."/>
            <person name="Yan W."/>
            <person name="Fan B."/>
            <person name="Jiang Y."/>
            <person name="Adhikari A."/>
            <person name="Zheng C.-J."/>
            <person name="Schuster L."/>
            <person name="Cowan T.M."/>
            <person name="Smanski M.J."/>
            <person name="Chevrette M.G."/>
            <person name="De Carvalho L.P.S."/>
            <person name="Shen B."/>
        </authorList>
    </citation>
    <scope>NUCLEOTIDE SEQUENCE [LARGE SCALE GENOMIC DNA]</scope>
    <source>
        <strain evidence="2 3">NPDC050671</strain>
    </source>
</reference>
<protein>
    <submittedName>
        <fullName evidence="2">Saccharopine dehydrogenase NADP-binding domain-containing protein</fullName>
    </submittedName>
</protein>
<evidence type="ECO:0000313" key="2">
    <source>
        <dbReference type="EMBL" id="MEV0362438.1"/>
    </source>
</evidence>
<feature type="domain" description="Saccharopine dehydrogenase NADP binding" evidence="1">
    <location>
        <begin position="22"/>
        <end position="118"/>
    </location>
</feature>
<keyword evidence="3" id="KW-1185">Reference proteome</keyword>
<sequence>MIGRSAGADERSTAATGSTGPVAVLGATGVVGRAAVRMLTRLGIDELRVGAREVTRVEPSALPPGAERRRVDAGDPDSLAEFCAGTRLVLNCAGPSYLLLDRVARAALAAGSDYVDVSGDGPTHRLLAGSPLLDGGRTAVLSAGMLPGLANVVPRLLADDLTGARLVVYAGGIEPFAPASAGDLALSLDSSDGAAGDGHWYGETLAAWSGGRRLRNALPVREDVEVAGFPGRVTTMPFLTADAERLARSAELDELHWHNVFVGTALRLTLTRLRGRVRGSGESVPSPADAAALAPIVEEISAAAELDLAGLDPFYLMAFTVHRPGSSDTAVLRTPSSFELTAATAAHAVAAVLSGAVAPGLHYADEVLDPRGLLDAVADLGALPVFQTHRHAHDEPMEAGTL</sequence>
<comment type="caution">
    <text evidence="2">The sequence shown here is derived from an EMBL/GenBank/DDBJ whole genome shotgun (WGS) entry which is preliminary data.</text>
</comment>
<gene>
    <name evidence="2" type="ORF">AB0H72_07020</name>
</gene>
<dbReference type="PANTHER" id="PTHR43781:SF1">
    <property type="entry name" value="SACCHAROPINE DEHYDROGENASE"/>
    <property type="match status" value="1"/>
</dbReference>
<dbReference type="Proteomes" id="UP001551658">
    <property type="component" value="Unassembled WGS sequence"/>
</dbReference>
<dbReference type="EMBL" id="JBFAIH010000002">
    <property type="protein sequence ID" value="MEV0362438.1"/>
    <property type="molecule type" value="Genomic_DNA"/>
</dbReference>
<dbReference type="PANTHER" id="PTHR43781">
    <property type="entry name" value="SACCHAROPINE DEHYDROGENASE"/>
    <property type="match status" value="1"/>
</dbReference>
<dbReference type="SUPFAM" id="SSF51735">
    <property type="entry name" value="NAD(P)-binding Rossmann-fold domains"/>
    <property type="match status" value="1"/>
</dbReference>
<evidence type="ECO:0000259" key="1">
    <source>
        <dbReference type="Pfam" id="PF03435"/>
    </source>
</evidence>
<dbReference type="InterPro" id="IPR036291">
    <property type="entry name" value="NAD(P)-bd_dom_sf"/>
</dbReference>
<name>A0ABV3F464_9NOCA</name>
<proteinExistence type="predicted"/>